<keyword evidence="1" id="KW-0812">Transmembrane</keyword>
<dbReference type="EMBL" id="JALD01000050">
    <property type="protein sequence ID" value="EUD10506.1"/>
    <property type="molecule type" value="Genomic_DNA"/>
</dbReference>
<comment type="caution">
    <text evidence="2">The sequence shown here is derived from an EMBL/GenBank/DDBJ whole genome shotgun (WGS) entry which is preliminary data.</text>
</comment>
<keyword evidence="1" id="KW-1133">Transmembrane helix</keyword>
<dbReference type="AlphaFoldDB" id="A0AAV3M466"/>
<feature type="transmembrane region" description="Helical" evidence="1">
    <location>
        <begin position="55"/>
        <end position="80"/>
    </location>
</feature>
<sequence>MMTIPFSWFGFTDWLLDKGEAELIVMFATFGMIPACIVVTLGMKAIGLKKFIAPIVLGMMSSMFVSMIVLIPLLLIFRLGDIPKAILIWMVVLGSCVTFFLMNMDYVDIWTSNRVEKKKQTVAARKKRKK</sequence>
<keyword evidence="1" id="KW-0472">Membrane</keyword>
<evidence type="ECO:0000313" key="3">
    <source>
        <dbReference type="Proteomes" id="UP000022311"/>
    </source>
</evidence>
<feature type="transmembrane region" description="Helical" evidence="1">
    <location>
        <begin position="23"/>
        <end position="43"/>
    </location>
</feature>
<name>A0AAV3M466_9GAMM</name>
<evidence type="ECO:0000313" key="2">
    <source>
        <dbReference type="EMBL" id="EUD10506.1"/>
    </source>
</evidence>
<protein>
    <submittedName>
        <fullName evidence="2">Uncharacterized protein</fullName>
    </submittedName>
</protein>
<organism evidence="2 3">
    <name type="scientific">Providencia alcalifaciens 205/92</name>
    <dbReference type="NCBI Taxonomy" id="1256988"/>
    <lineage>
        <taxon>Bacteria</taxon>
        <taxon>Pseudomonadati</taxon>
        <taxon>Pseudomonadota</taxon>
        <taxon>Gammaproteobacteria</taxon>
        <taxon>Enterobacterales</taxon>
        <taxon>Morganellaceae</taxon>
        <taxon>Providencia</taxon>
    </lineage>
</organism>
<dbReference type="Proteomes" id="UP000022311">
    <property type="component" value="Unassembled WGS sequence"/>
</dbReference>
<accession>A0AAV3M466</accession>
<proteinExistence type="predicted"/>
<evidence type="ECO:0000256" key="1">
    <source>
        <dbReference type="SAM" id="Phobius"/>
    </source>
</evidence>
<dbReference type="RefSeq" id="WP_036962691.1">
    <property type="nucleotide sequence ID" value="NZ_JALD01000050.1"/>
</dbReference>
<gene>
    <name evidence="2" type="ORF">HMPREF1563_2218</name>
</gene>
<reference evidence="2 3" key="1">
    <citation type="submission" date="2014-01" db="EMBL/GenBank/DDBJ databases">
        <authorList>
            <person name="Durkin A.S."/>
            <person name="McCorrison J."/>
            <person name="Torralba M."/>
            <person name="Gillis M."/>
            <person name="Haft D.H."/>
            <person name="Methe B."/>
            <person name="Sutton G."/>
            <person name="Nelson K.E."/>
        </authorList>
    </citation>
    <scope>NUCLEOTIDE SEQUENCE [LARGE SCALE GENOMIC DNA]</scope>
    <source>
        <strain evidence="2 3">205/92</strain>
    </source>
</reference>
<feature type="transmembrane region" description="Helical" evidence="1">
    <location>
        <begin position="86"/>
        <end position="104"/>
    </location>
</feature>